<name>A0AAW3JW58_9FIRM</name>
<evidence type="ECO:0000313" key="2">
    <source>
        <dbReference type="Proteomes" id="UP000050833"/>
    </source>
</evidence>
<organism evidence="1 2">
    <name type="scientific">Butyribacter intestini</name>
    <dbReference type="NCBI Taxonomy" id="1703332"/>
    <lineage>
        <taxon>Bacteria</taxon>
        <taxon>Bacillati</taxon>
        <taxon>Bacillota</taxon>
        <taxon>Clostridia</taxon>
        <taxon>Lachnospirales</taxon>
        <taxon>Lachnospiraceae</taxon>
        <taxon>Butyribacter</taxon>
    </lineage>
</organism>
<protein>
    <submittedName>
        <fullName evidence="1">Uncharacterized protein</fullName>
    </submittedName>
</protein>
<dbReference type="RefSeq" id="WP_055942304.1">
    <property type="nucleotide sequence ID" value="NZ_JAQDCV010000001.1"/>
</dbReference>
<evidence type="ECO:0000313" key="1">
    <source>
        <dbReference type="EMBL" id="KQC86595.1"/>
    </source>
</evidence>
<gene>
    <name evidence="1" type="ORF">APZ18_05345</name>
</gene>
<dbReference type="Proteomes" id="UP000050833">
    <property type="component" value="Unassembled WGS sequence"/>
</dbReference>
<keyword evidence="2" id="KW-1185">Reference proteome</keyword>
<sequence length="103" mass="11428">MDDSALKGELINGLAEAFNENHSQKPEGSRFNKATGTLMASNTFVNLALSFVDGDGYIKGKVYKCSHVENDHVRIIGENGKEIQININDPDFSFKINPRKVEK</sequence>
<comment type="caution">
    <text evidence="1">The sequence shown here is derived from an EMBL/GenBank/DDBJ whole genome shotgun (WGS) entry which is preliminary data.</text>
</comment>
<dbReference type="AlphaFoldDB" id="A0AAW3JW58"/>
<proteinExistence type="predicted"/>
<reference evidence="1 2" key="1">
    <citation type="submission" date="2015-10" db="EMBL/GenBank/DDBJ databases">
        <title>Butyribacter intestini gen. nov., sp. nov., a butyric acid-producing bacterium of the family Lachnospiraceae isolated from the human faeces.</title>
        <authorList>
            <person name="Zou Y."/>
            <person name="Xue W."/>
            <person name="Luo G."/>
            <person name="Lv M."/>
        </authorList>
    </citation>
    <scope>NUCLEOTIDE SEQUENCE [LARGE SCALE GENOMIC DNA]</scope>
    <source>
        <strain evidence="1 2">TF01-11</strain>
    </source>
</reference>
<accession>A0AAW3JW58</accession>
<dbReference type="EMBL" id="LLKB01000001">
    <property type="protein sequence ID" value="KQC86595.1"/>
    <property type="molecule type" value="Genomic_DNA"/>
</dbReference>